<dbReference type="InterPro" id="IPR036237">
    <property type="entry name" value="Xyl_isomerase-like_sf"/>
</dbReference>
<keyword evidence="2" id="KW-0413">Isomerase</keyword>
<sequence length="351" mass="40536">MSINRGVSLYSYQQTQFFKQMNWKDMIKEVHDNLKTDGIEIIDEAIIKNYPFPSEQFIFEWNNEMARYNMNAVTMDIYLDVHQFRDHIMTHREAAERFKNDIKIAAKLGFKNVRPLCLVPIDVIEMALETAEKYNVKIGKEIHAPLPIKPGTRVQPKTGMAAALDFRMSEQIIELADRTGSKHIGLVPDFGIFQYSPSQVSIDYAKRQVKNPEAIDFILENSKNYSLDDIGTVLSEKYPNHNIDQGTIERMSLHESSASPEDIIDIIPYIVSIHGKFYNMTEIPGKPGCYEDLAIDYETPIKYLKENGFSGYINSEYEGQRDQQDRGVEFLPNEVEQVRRHHEMLSRLIGE</sequence>
<dbReference type="AlphaFoldDB" id="A0A1S8T8R4"/>
<evidence type="ECO:0000259" key="1">
    <source>
        <dbReference type="Pfam" id="PF01261"/>
    </source>
</evidence>
<organism evidence="2 3">
    <name type="scientific">Clostridium puniceum</name>
    <dbReference type="NCBI Taxonomy" id="29367"/>
    <lineage>
        <taxon>Bacteria</taxon>
        <taxon>Bacillati</taxon>
        <taxon>Bacillota</taxon>
        <taxon>Clostridia</taxon>
        <taxon>Eubacteriales</taxon>
        <taxon>Clostridiaceae</taxon>
        <taxon>Clostridium</taxon>
    </lineage>
</organism>
<protein>
    <submittedName>
        <fullName evidence="2">Xylose isomerase-like TIM barrel</fullName>
    </submittedName>
</protein>
<dbReference type="Proteomes" id="UP000190890">
    <property type="component" value="Unassembled WGS sequence"/>
</dbReference>
<dbReference type="OrthoDB" id="1883766at2"/>
<dbReference type="Pfam" id="PF01261">
    <property type="entry name" value="AP_endonuc_2"/>
    <property type="match status" value="1"/>
</dbReference>
<evidence type="ECO:0000313" key="3">
    <source>
        <dbReference type="Proteomes" id="UP000190890"/>
    </source>
</evidence>
<comment type="caution">
    <text evidence="2">The sequence shown here is derived from an EMBL/GenBank/DDBJ whole genome shotgun (WGS) entry which is preliminary data.</text>
</comment>
<accession>A0A1S8T8R4</accession>
<dbReference type="EMBL" id="LZZM01000204">
    <property type="protein sequence ID" value="OOM74088.1"/>
    <property type="molecule type" value="Genomic_DNA"/>
</dbReference>
<gene>
    <name evidence="2" type="ORF">CLPUN_41490</name>
</gene>
<dbReference type="GO" id="GO:0016853">
    <property type="term" value="F:isomerase activity"/>
    <property type="evidence" value="ECO:0007669"/>
    <property type="project" value="UniProtKB-KW"/>
</dbReference>
<proteinExistence type="predicted"/>
<evidence type="ECO:0000313" key="2">
    <source>
        <dbReference type="EMBL" id="OOM74088.1"/>
    </source>
</evidence>
<dbReference type="SUPFAM" id="SSF51658">
    <property type="entry name" value="Xylose isomerase-like"/>
    <property type="match status" value="1"/>
</dbReference>
<dbReference type="STRING" id="29367.CLPUN_41490"/>
<name>A0A1S8T8R4_9CLOT</name>
<keyword evidence="3" id="KW-1185">Reference proteome</keyword>
<dbReference type="RefSeq" id="WP_077849109.1">
    <property type="nucleotide sequence ID" value="NZ_LZZM01000204.1"/>
</dbReference>
<dbReference type="Gene3D" id="3.20.20.150">
    <property type="entry name" value="Divalent-metal-dependent TIM barrel enzymes"/>
    <property type="match status" value="1"/>
</dbReference>
<feature type="domain" description="Xylose isomerase-like TIM barrel" evidence="1">
    <location>
        <begin position="37"/>
        <end position="331"/>
    </location>
</feature>
<reference evidence="2 3" key="1">
    <citation type="submission" date="2016-05" db="EMBL/GenBank/DDBJ databases">
        <title>Microbial solvent formation.</title>
        <authorList>
            <person name="Poehlein A."/>
            <person name="Montoya Solano J.D."/>
            <person name="Flitsch S."/>
            <person name="Krabben P."/>
            <person name="Duerre P."/>
            <person name="Daniel R."/>
        </authorList>
    </citation>
    <scope>NUCLEOTIDE SEQUENCE [LARGE SCALE GENOMIC DNA]</scope>
    <source>
        <strain evidence="2 3">DSM 2619</strain>
    </source>
</reference>
<dbReference type="InterPro" id="IPR013022">
    <property type="entry name" value="Xyl_isomerase-like_TIM-brl"/>
</dbReference>